<keyword evidence="2" id="KW-1185">Reference proteome</keyword>
<dbReference type="GO" id="GO:0005634">
    <property type="term" value="C:nucleus"/>
    <property type="evidence" value="ECO:0007669"/>
    <property type="project" value="TreeGrafter"/>
</dbReference>
<organism evidence="1 2">
    <name type="scientific">Coptis chinensis</name>
    <dbReference type="NCBI Taxonomy" id="261450"/>
    <lineage>
        <taxon>Eukaryota</taxon>
        <taxon>Viridiplantae</taxon>
        <taxon>Streptophyta</taxon>
        <taxon>Embryophyta</taxon>
        <taxon>Tracheophyta</taxon>
        <taxon>Spermatophyta</taxon>
        <taxon>Magnoliopsida</taxon>
        <taxon>Ranunculales</taxon>
        <taxon>Ranunculaceae</taxon>
        <taxon>Coptidoideae</taxon>
        <taxon>Coptis</taxon>
    </lineage>
</organism>
<accession>A0A835MGS7</accession>
<protein>
    <submittedName>
        <fullName evidence="1">Uncharacterized protein</fullName>
    </submittedName>
</protein>
<gene>
    <name evidence="1" type="ORF">IFM89_036104</name>
</gene>
<reference evidence="1 2" key="1">
    <citation type="submission" date="2020-10" db="EMBL/GenBank/DDBJ databases">
        <title>The Coptis chinensis genome and diversification of protoberbering-type alkaloids.</title>
        <authorList>
            <person name="Wang B."/>
            <person name="Shu S."/>
            <person name="Song C."/>
            <person name="Liu Y."/>
        </authorList>
    </citation>
    <scope>NUCLEOTIDE SEQUENCE [LARGE SCALE GENOMIC DNA]</scope>
    <source>
        <strain evidence="1">HL-2020</strain>
        <tissue evidence="1">Leaf</tissue>
    </source>
</reference>
<dbReference type="InterPro" id="IPR040458">
    <property type="entry name" value="Vid27"/>
</dbReference>
<evidence type="ECO:0000313" key="1">
    <source>
        <dbReference type="EMBL" id="KAF9626589.1"/>
    </source>
</evidence>
<dbReference type="PANTHER" id="PTHR31913">
    <property type="entry name" value="VACUOLAR IMPORT AND DEGRADATION PROTEIN 27"/>
    <property type="match status" value="1"/>
</dbReference>
<dbReference type="EMBL" id="JADFTS010000001">
    <property type="protein sequence ID" value="KAF9626589.1"/>
    <property type="molecule type" value="Genomic_DNA"/>
</dbReference>
<evidence type="ECO:0000313" key="2">
    <source>
        <dbReference type="Proteomes" id="UP000631114"/>
    </source>
</evidence>
<dbReference type="AlphaFoldDB" id="A0A835MGS7"/>
<name>A0A835MGS7_9MAGN</name>
<dbReference type="Proteomes" id="UP000631114">
    <property type="component" value="Unassembled WGS sequence"/>
</dbReference>
<comment type="caution">
    <text evidence="1">The sequence shown here is derived from an EMBL/GenBank/DDBJ whole genome shotgun (WGS) entry which is preliminary data.</text>
</comment>
<dbReference type="GO" id="GO:0005737">
    <property type="term" value="C:cytoplasm"/>
    <property type="evidence" value="ECO:0007669"/>
    <property type="project" value="TreeGrafter"/>
</dbReference>
<sequence>MGVALRDSGSDYLFENVQGVVANEANKVKVYGKDFISTRRRNTEFGIGCLENSFLVGGSGVEVVKNFSDGIQGKGVYVKFDNGSSRFGSYFGHSVSTPKKTLLMRAEINTLHMNSTTSEVSSHSTGLHQLDIEMRRIVLE</sequence>
<proteinExistence type="predicted"/>
<dbReference type="PANTHER" id="PTHR31913:SF0">
    <property type="entry name" value="VACUOLAR IMPORT AND DEGRADATION PROTEIN 27"/>
    <property type="match status" value="1"/>
</dbReference>